<dbReference type="AlphaFoldDB" id="A0A0C7MZK5"/>
<proteinExistence type="predicted"/>
<dbReference type="RefSeq" id="XP_022629458.1">
    <property type="nucleotide sequence ID" value="XM_022771563.1"/>
</dbReference>
<accession>A0A0C7MZK5</accession>
<dbReference type="STRING" id="1245769.A0A0C7MZK5"/>
<feature type="region of interest" description="Disordered" evidence="1">
    <location>
        <begin position="1"/>
        <end position="22"/>
    </location>
</feature>
<dbReference type="GO" id="GO:0005680">
    <property type="term" value="C:anaphase-promoting complex"/>
    <property type="evidence" value="ECO:0007669"/>
    <property type="project" value="InterPro"/>
</dbReference>
<dbReference type="OrthoDB" id="4061647at2759"/>
<feature type="region of interest" description="Disordered" evidence="1">
    <location>
        <begin position="130"/>
        <end position="174"/>
    </location>
</feature>
<feature type="compositionally biased region" description="Acidic residues" evidence="1">
    <location>
        <begin position="130"/>
        <end position="147"/>
    </location>
</feature>
<sequence>MPRKHLGSPEQPSFELPSLPPWRTPKIKILHHTPSKGRSLLDDRDIFESPRNAIEDAAASSHQRRAKDPEVYDFTPFCDKKLLAASKLDNMLSSESATHCLVFHKDKHRALETAGKKKFRPDLDLWCCDSSEDEQEEEKEEEEEEGESSSLVDNSCNTHLNKKSTRDHYRQQQHHQYSFSTAQHLLHPNVRSRFDTGVSAEKSTLRQFWNGSDAVEALERSQLHDIHSLLLQEQDLINKHQRQIQQNEPVLPETEPDFYRWLRKYCQNVSDRDSWVWTPQLDIFGGPGGPSAGSANYVTPDYVSTDVSSNT</sequence>
<gene>
    <name evidence="2" type="ORF">LALA0_S07e05578g</name>
</gene>
<evidence type="ECO:0000313" key="2">
    <source>
        <dbReference type="EMBL" id="CEP63237.1"/>
    </source>
</evidence>
<organism evidence="2 3">
    <name type="scientific">Lachancea lanzarotensis</name>
    <dbReference type="NCBI Taxonomy" id="1245769"/>
    <lineage>
        <taxon>Eukaryota</taxon>
        <taxon>Fungi</taxon>
        <taxon>Dikarya</taxon>
        <taxon>Ascomycota</taxon>
        <taxon>Saccharomycotina</taxon>
        <taxon>Saccharomycetes</taxon>
        <taxon>Saccharomycetales</taxon>
        <taxon>Saccharomycetaceae</taxon>
        <taxon>Lachancea</taxon>
    </lineage>
</organism>
<reference evidence="2 3" key="1">
    <citation type="submission" date="2014-12" db="EMBL/GenBank/DDBJ databases">
        <authorList>
            <person name="Neuveglise Cecile"/>
        </authorList>
    </citation>
    <scope>NUCLEOTIDE SEQUENCE [LARGE SCALE GENOMIC DNA]</scope>
    <source>
        <strain evidence="2 3">CBS 12615</strain>
    </source>
</reference>
<dbReference type="Pfam" id="PF12856">
    <property type="entry name" value="ANAPC9"/>
    <property type="match status" value="1"/>
</dbReference>
<keyword evidence="3" id="KW-1185">Reference proteome</keyword>
<evidence type="ECO:0000256" key="1">
    <source>
        <dbReference type="SAM" id="MobiDB-lite"/>
    </source>
</evidence>
<protein>
    <submittedName>
        <fullName evidence="2">LALA0S07e05578g1_1</fullName>
    </submittedName>
</protein>
<dbReference type="Proteomes" id="UP000054304">
    <property type="component" value="Unassembled WGS sequence"/>
</dbReference>
<dbReference type="EMBL" id="LN736366">
    <property type="protein sequence ID" value="CEP63237.1"/>
    <property type="molecule type" value="Genomic_DNA"/>
</dbReference>
<dbReference type="InterPro" id="IPR024274">
    <property type="entry name" value="APC9"/>
</dbReference>
<name>A0A0C7MZK5_9SACH</name>
<dbReference type="HOGENOM" id="CLU_077720_0_0_1"/>
<evidence type="ECO:0000313" key="3">
    <source>
        <dbReference type="Proteomes" id="UP000054304"/>
    </source>
</evidence>
<dbReference type="GeneID" id="34686735"/>